<dbReference type="EMBL" id="CP047423">
    <property type="protein sequence ID" value="QPD02620.1"/>
    <property type="molecule type" value="Genomic_DNA"/>
</dbReference>
<dbReference type="GO" id="GO:0015074">
    <property type="term" value="P:DNA integration"/>
    <property type="evidence" value="ECO:0007669"/>
    <property type="project" value="InterPro"/>
</dbReference>
<feature type="domain" description="Tyr recombinase" evidence="2">
    <location>
        <begin position="1"/>
        <end position="107"/>
    </location>
</feature>
<dbReference type="GO" id="GO:0006310">
    <property type="term" value="P:DNA recombination"/>
    <property type="evidence" value="ECO:0007669"/>
    <property type="project" value="UniProtKB-KW"/>
</dbReference>
<dbReference type="AlphaFoldDB" id="A0A7S8FB76"/>
<evidence type="ECO:0000313" key="3">
    <source>
        <dbReference type="EMBL" id="QPD02620.1"/>
    </source>
</evidence>
<evidence type="ECO:0000313" key="4">
    <source>
        <dbReference type="Proteomes" id="UP000593737"/>
    </source>
</evidence>
<keyword evidence="1" id="KW-0233">DNA recombination</keyword>
<accession>A0A7S8FB76</accession>
<organism evidence="3 4">
    <name type="scientific">Candidatus Nitrospira kreftii</name>
    <dbReference type="NCBI Taxonomy" id="2652173"/>
    <lineage>
        <taxon>Bacteria</taxon>
        <taxon>Pseudomonadati</taxon>
        <taxon>Nitrospirota</taxon>
        <taxon>Nitrospiria</taxon>
        <taxon>Nitrospirales</taxon>
        <taxon>Nitrospiraceae</taxon>
        <taxon>Nitrospira</taxon>
    </lineage>
</organism>
<protein>
    <submittedName>
        <fullName evidence="3">Phage integrase (Modular protein)</fullName>
    </submittedName>
</protein>
<dbReference type="Pfam" id="PF00589">
    <property type="entry name" value="Phage_integrase"/>
    <property type="match status" value="1"/>
</dbReference>
<reference evidence="3 4" key="1">
    <citation type="journal article" date="2020" name="ISME J.">
        <title>Enrichment and physiological characterization of a novel comammox Nitrospira indicates ammonium inhibition of complete nitrification.</title>
        <authorList>
            <person name="Sakoula D."/>
            <person name="Koch H."/>
            <person name="Frank J."/>
            <person name="Jetten M.S.M."/>
            <person name="van Kessel M.A.H.J."/>
            <person name="Lucker S."/>
        </authorList>
    </citation>
    <scope>NUCLEOTIDE SEQUENCE [LARGE SCALE GENOMIC DNA]</scope>
    <source>
        <strain evidence="3">Comreactor17</strain>
    </source>
</reference>
<evidence type="ECO:0000256" key="1">
    <source>
        <dbReference type="ARBA" id="ARBA00023172"/>
    </source>
</evidence>
<dbReference type="Proteomes" id="UP000593737">
    <property type="component" value="Chromosome"/>
</dbReference>
<dbReference type="KEGG" id="nkf:Nkreftii_000394"/>
<gene>
    <name evidence="3" type="ORF">Nkreftii_000394</name>
</gene>
<dbReference type="SUPFAM" id="SSF56349">
    <property type="entry name" value="DNA breaking-rejoining enzymes"/>
    <property type="match status" value="1"/>
</dbReference>
<sequence>MTAVVDSPARSRLKQTPREIPLTPAAFSIFWRRVATDAKGVDLHFHDLRHTFATWLQNLGVPFEVCAALLGHRLRGVMNDQLGGDAMTAAYSHGGYGWNQQLRAAVSLLHQALVSYGLSYGTVLEEVTGERKVANSRKNEEKVWWSQRDSNPCLNLTATSPFILASFDDFLQVRNGYD</sequence>
<dbReference type="InterPro" id="IPR002104">
    <property type="entry name" value="Integrase_catalytic"/>
</dbReference>
<dbReference type="GO" id="GO:0003677">
    <property type="term" value="F:DNA binding"/>
    <property type="evidence" value="ECO:0007669"/>
    <property type="project" value="InterPro"/>
</dbReference>
<dbReference type="InterPro" id="IPR013762">
    <property type="entry name" value="Integrase-like_cat_sf"/>
</dbReference>
<proteinExistence type="predicted"/>
<name>A0A7S8FB76_9BACT</name>
<evidence type="ECO:0000259" key="2">
    <source>
        <dbReference type="PROSITE" id="PS51898"/>
    </source>
</evidence>
<dbReference type="PROSITE" id="PS51898">
    <property type="entry name" value="TYR_RECOMBINASE"/>
    <property type="match status" value="1"/>
</dbReference>
<dbReference type="Gene3D" id="1.10.443.10">
    <property type="entry name" value="Intergrase catalytic core"/>
    <property type="match status" value="1"/>
</dbReference>
<dbReference type="InterPro" id="IPR011010">
    <property type="entry name" value="DNA_brk_join_enz"/>
</dbReference>